<evidence type="ECO:0000313" key="2">
    <source>
        <dbReference type="Proteomes" id="UP000007039"/>
    </source>
</evidence>
<name>E4TIC5_CALNY</name>
<organism evidence="1 2">
    <name type="scientific">Calditerrivibrio nitroreducens (strain DSM 19672 / NBRC 101217 / Yu37-1)</name>
    <dbReference type="NCBI Taxonomy" id="768670"/>
    <lineage>
        <taxon>Bacteria</taxon>
        <taxon>Pseudomonadati</taxon>
        <taxon>Deferribacterota</taxon>
        <taxon>Deferribacteres</taxon>
        <taxon>Deferribacterales</taxon>
        <taxon>Calditerrivibrionaceae</taxon>
    </lineage>
</organism>
<proteinExistence type="predicted"/>
<dbReference type="Proteomes" id="UP000007039">
    <property type="component" value="Chromosome"/>
</dbReference>
<dbReference type="AlphaFoldDB" id="E4TIC5"/>
<keyword evidence="2" id="KW-1185">Reference proteome</keyword>
<evidence type="ECO:0000313" key="1">
    <source>
        <dbReference type="EMBL" id="ADR17950.1"/>
    </source>
</evidence>
<protein>
    <submittedName>
        <fullName evidence="1">Uncharacterized protein</fullName>
    </submittedName>
</protein>
<dbReference type="OrthoDB" id="9804853at2"/>
<dbReference type="KEGG" id="cni:Calni_0034"/>
<sequence>MKEKVLELKKKVIEWEDIYELLDLEDRQELKNMRKEIEFLSKDLSEDDMRWIDHQISYWYARYLEVEVNTRIRLSEG</sequence>
<dbReference type="eggNOG" id="ENOG5030W6S">
    <property type="taxonomic scope" value="Bacteria"/>
</dbReference>
<reference key="1">
    <citation type="submission" date="2010-11" db="EMBL/GenBank/DDBJ databases">
        <title>The complete genome of chromosome of Calditerrivibrio nitroreducens DSM 19672.</title>
        <authorList>
            <consortium name="US DOE Joint Genome Institute (JGI-PGF)"/>
            <person name="Lucas S."/>
            <person name="Copeland A."/>
            <person name="Lapidus A."/>
            <person name="Bruce D."/>
            <person name="Goodwin L."/>
            <person name="Pitluck S."/>
            <person name="Kyrpides N."/>
            <person name="Mavromatis K."/>
            <person name="Ivanova N."/>
            <person name="Mikhailova N."/>
            <person name="Zeytun A."/>
            <person name="Brettin T."/>
            <person name="Detter J.C."/>
            <person name="Tapia R."/>
            <person name="Han C."/>
            <person name="Land M."/>
            <person name="Hauser L."/>
            <person name="Markowitz V."/>
            <person name="Cheng J.-F."/>
            <person name="Hugenholtz P."/>
            <person name="Woyke T."/>
            <person name="Wu D."/>
            <person name="Spring S."/>
            <person name="Schroeder M."/>
            <person name="Brambilla E."/>
            <person name="Klenk H.-P."/>
            <person name="Eisen J.A."/>
        </authorList>
    </citation>
    <scope>NUCLEOTIDE SEQUENCE [LARGE SCALE GENOMIC DNA]</scope>
    <source>
        <strain>DSM 19672</strain>
    </source>
</reference>
<dbReference type="RefSeq" id="WP_013450167.1">
    <property type="nucleotide sequence ID" value="NC_014758.1"/>
</dbReference>
<dbReference type="EMBL" id="CP002347">
    <property type="protein sequence ID" value="ADR17950.1"/>
    <property type="molecule type" value="Genomic_DNA"/>
</dbReference>
<reference evidence="1 2" key="2">
    <citation type="journal article" date="2011" name="Stand. Genomic Sci.">
        <title>Complete genome sequence of Calditerrivibrio nitroreducens type strain (Yu37-1).</title>
        <authorList>
            <person name="Pitluck S."/>
            <person name="Sikorski J."/>
            <person name="Zeytun A."/>
            <person name="Lapidus A."/>
            <person name="Nolan M."/>
            <person name="Lucas S."/>
            <person name="Hammon N."/>
            <person name="Deshpande S."/>
            <person name="Cheng J.F."/>
            <person name="Tapia R."/>
            <person name="Han C."/>
            <person name="Goodwin L."/>
            <person name="Liolios K."/>
            <person name="Pagani I."/>
            <person name="Ivanova N."/>
            <person name="Mavromatis K."/>
            <person name="Pati A."/>
            <person name="Chen A."/>
            <person name="Palaniappan K."/>
            <person name="Hauser L."/>
            <person name="Chang Y.J."/>
            <person name="Jeffries C.D."/>
            <person name="Detter J.C."/>
            <person name="Brambilla E."/>
            <person name="Djao O.D."/>
            <person name="Rohde M."/>
            <person name="Spring S."/>
            <person name="Goker M."/>
            <person name="Woyke T."/>
            <person name="Bristow J."/>
            <person name="Eisen J.A."/>
            <person name="Markowitz V."/>
            <person name="Hugenholtz P."/>
            <person name="Kyrpides N.C."/>
            <person name="Klenk H.P."/>
            <person name="Land M."/>
        </authorList>
    </citation>
    <scope>NUCLEOTIDE SEQUENCE [LARGE SCALE GENOMIC DNA]</scope>
    <source>
        <strain evidence="2">DSM 19672 / NBRC 101217 / Yu37-1</strain>
    </source>
</reference>
<accession>E4TIC5</accession>
<dbReference type="HOGENOM" id="CLU_198145_0_0_0"/>
<gene>
    <name evidence="1" type="ordered locus">Calni_0034</name>
</gene>